<proteinExistence type="predicted"/>
<feature type="transmembrane region" description="Helical" evidence="1">
    <location>
        <begin position="190"/>
        <end position="208"/>
    </location>
</feature>
<gene>
    <name evidence="2" type="ORF">SK143_1938</name>
</gene>
<evidence type="ECO:0000256" key="1">
    <source>
        <dbReference type="SAM" id="Phobius"/>
    </source>
</evidence>
<evidence type="ECO:0000313" key="3">
    <source>
        <dbReference type="Proteomes" id="UP000028098"/>
    </source>
</evidence>
<feature type="transmembrane region" description="Helical" evidence="1">
    <location>
        <begin position="149"/>
        <end position="169"/>
    </location>
</feature>
<dbReference type="RefSeq" id="WP_042903139.1">
    <property type="nucleotide sequence ID" value="NZ_JAKUVX010000005.1"/>
</dbReference>
<feature type="transmembrane region" description="Helical" evidence="1">
    <location>
        <begin position="12"/>
        <end position="31"/>
    </location>
</feature>
<feature type="transmembrane region" description="Helical" evidence="1">
    <location>
        <begin position="126"/>
        <end position="143"/>
    </location>
</feature>
<feature type="transmembrane region" description="Helical" evidence="1">
    <location>
        <begin position="37"/>
        <end position="55"/>
    </location>
</feature>
<comment type="caution">
    <text evidence="2">The sequence shown here is derived from an EMBL/GenBank/DDBJ whole genome shotgun (WGS) entry which is preliminary data.</text>
</comment>
<keyword evidence="1" id="KW-0472">Membrane</keyword>
<feature type="transmembrane region" description="Helical" evidence="1">
    <location>
        <begin position="92"/>
        <end position="114"/>
    </location>
</feature>
<dbReference type="AlphaFoldDB" id="A0A081R240"/>
<dbReference type="STRING" id="1303.SORDD17_01835"/>
<reference evidence="2 3" key="1">
    <citation type="submission" date="2014-05" db="EMBL/GenBank/DDBJ databases">
        <authorList>
            <person name="Daugherty S.C."/>
            <person name="Tallon L.J."/>
            <person name="Sadzewicz L."/>
            <person name="Kilian M."/>
            <person name="Tettelin H."/>
        </authorList>
    </citation>
    <scope>NUCLEOTIDE SEQUENCE [LARGE SCALE GENOMIC DNA]</scope>
    <source>
        <strain evidence="2 3">SK143</strain>
    </source>
</reference>
<dbReference type="PATRIC" id="fig|1303.44.peg.1848"/>
<organism evidence="2 3">
    <name type="scientific">Streptococcus oralis</name>
    <dbReference type="NCBI Taxonomy" id="1303"/>
    <lineage>
        <taxon>Bacteria</taxon>
        <taxon>Bacillati</taxon>
        <taxon>Bacillota</taxon>
        <taxon>Bacilli</taxon>
        <taxon>Lactobacillales</taxon>
        <taxon>Streptococcaceae</taxon>
        <taxon>Streptococcus</taxon>
    </lineage>
</organism>
<keyword evidence="1" id="KW-0812">Transmembrane</keyword>
<dbReference type="EMBL" id="JPGB01000007">
    <property type="protein sequence ID" value="KEQ49263.1"/>
    <property type="molecule type" value="Genomic_DNA"/>
</dbReference>
<feature type="transmembrane region" description="Helical" evidence="1">
    <location>
        <begin position="67"/>
        <end position="86"/>
    </location>
</feature>
<sequence>MPKLSETYSKWKSIGEGLLAIVLGLLLIRFGQVIPRMGYQLLMGYFSLSAVWHLLTRWFQDKKRRENIFVTLGKLVVAVLVFDSIILQDLALYLLVFIIASYQLFTGIISLVTWSLYRKNAIHPRLHHLFDAVWMIGFGLYSISPFHDAANFELLLLGFYLLMLGASSLRDGFFFERIENNPKLKRRMRMTLPIFVTALIPISTLRKLNEWLANHESQEGEVHSERKNDQTVDLEIFIHTSETSFFLAMGHVDICYQGTVISYGSYDPHSERLFGMVGDGVLFKANREKYIELCKRESQKTLFAYGLSLTDQQKTAIQARLAEIEDLLIPWEPSSQLMKRREGEVKHTYSYQLKEEADATLYKFSSSEFKTYFVLSTNCVLLADSIVGKAGTDILSPQGFIVPGTYQDYLDLEYTKPNGLVVSRSIY</sequence>
<protein>
    <submittedName>
        <fullName evidence="2">Putative membrane protein</fullName>
    </submittedName>
</protein>
<keyword evidence="1" id="KW-1133">Transmembrane helix</keyword>
<dbReference type="Proteomes" id="UP000028098">
    <property type="component" value="Unassembled WGS sequence"/>
</dbReference>
<name>A0A081R240_STROR</name>
<evidence type="ECO:0000313" key="2">
    <source>
        <dbReference type="EMBL" id="KEQ49263.1"/>
    </source>
</evidence>
<accession>A0A081R240</accession>